<dbReference type="EMBL" id="KE619311">
    <property type="protein sequence ID" value="EXC35828.1"/>
    <property type="molecule type" value="Genomic_DNA"/>
</dbReference>
<dbReference type="AlphaFoldDB" id="W9SDM7"/>
<evidence type="ECO:0000313" key="1">
    <source>
        <dbReference type="EMBL" id="EXC35828.1"/>
    </source>
</evidence>
<sequence length="75" mass="8745">MSVLSWSGYKIIASKNPIITDQEYIALQTNTTENHYANRNVKISDVTYRDFKSLGCSNIRSRQECNRWNENRAMV</sequence>
<name>W9SDM7_9ROSA</name>
<organism evidence="1 2">
    <name type="scientific">Morus notabilis</name>
    <dbReference type="NCBI Taxonomy" id="981085"/>
    <lineage>
        <taxon>Eukaryota</taxon>
        <taxon>Viridiplantae</taxon>
        <taxon>Streptophyta</taxon>
        <taxon>Embryophyta</taxon>
        <taxon>Tracheophyta</taxon>
        <taxon>Spermatophyta</taxon>
        <taxon>Magnoliopsida</taxon>
        <taxon>eudicotyledons</taxon>
        <taxon>Gunneridae</taxon>
        <taxon>Pentapetalae</taxon>
        <taxon>rosids</taxon>
        <taxon>fabids</taxon>
        <taxon>Rosales</taxon>
        <taxon>Moraceae</taxon>
        <taxon>Moreae</taxon>
        <taxon>Morus</taxon>
    </lineage>
</organism>
<keyword evidence="2" id="KW-1185">Reference proteome</keyword>
<protein>
    <submittedName>
        <fullName evidence="1">Uncharacterized protein</fullName>
    </submittedName>
</protein>
<reference evidence="2" key="1">
    <citation type="submission" date="2013-01" db="EMBL/GenBank/DDBJ databases">
        <title>Draft Genome Sequence of a Mulberry Tree, Morus notabilis C.K. Schneid.</title>
        <authorList>
            <person name="He N."/>
            <person name="Zhao S."/>
        </authorList>
    </citation>
    <scope>NUCLEOTIDE SEQUENCE</scope>
</reference>
<gene>
    <name evidence="1" type="ORF">L484_000270</name>
</gene>
<dbReference type="Proteomes" id="UP000030645">
    <property type="component" value="Unassembled WGS sequence"/>
</dbReference>
<evidence type="ECO:0000313" key="2">
    <source>
        <dbReference type="Proteomes" id="UP000030645"/>
    </source>
</evidence>
<proteinExistence type="predicted"/>
<accession>W9SDM7</accession>